<feature type="binding site" evidence="2">
    <location>
        <begin position="219"/>
        <end position="221"/>
    </location>
    <ligand>
        <name>ATP</name>
        <dbReference type="ChEBI" id="CHEBI:30616"/>
    </ligand>
</feature>
<dbReference type="HAMAP" id="MF_00336">
    <property type="entry name" value="BioD"/>
    <property type="match status" value="1"/>
</dbReference>
<comment type="subcellular location">
    <subcellularLocation>
        <location evidence="2">Cytoplasm</location>
    </subcellularLocation>
</comment>
<evidence type="ECO:0000313" key="4">
    <source>
        <dbReference type="Proteomes" id="UP001621714"/>
    </source>
</evidence>
<dbReference type="Gene3D" id="3.40.50.300">
    <property type="entry name" value="P-loop containing nucleotide triphosphate hydrolases"/>
    <property type="match status" value="1"/>
</dbReference>
<keyword evidence="1 2" id="KW-0093">Biotin biosynthesis</keyword>
<comment type="pathway">
    <text evidence="2">Cofactor biosynthesis; biotin biosynthesis; biotin from 7,8-diaminononanoate: step 1/2.</text>
</comment>
<feature type="binding site" evidence="2">
    <location>
        <position position="64"/>
    </location>
    <ligand>
        <name>ATP</name>
        <dbReference type="ChEBI" id="CHEBI:30616"/>
    </ligand>
</feature>
<feature type="binding site" evidence="2">
    <location>
        <position position="16"/>
    </location>
    <ligand>
        <name>Mg(2+)</name>
        <dbReference type="ChEBI" id="CHEBI:18420"/>
    </ligand>
</feature>
<comment type="caution">
    <text evidence="2">Lacks conserved residue(s) required for the propagation of feature annotation.</text>
</comment>
<comment type="similarity">
    <text evidence="2">Belongs to the dethiobiotin synthetase family.</text>
</comment>
<dbReference type="PIRSF" id="PIRSF006755">
    <property type="entry name" value="DTB_synth"/>
    <property type="match status" value="1"/>
</dbReference>
<dbReference type="NCBIfam" id="TIGR00347">
    <property type="entry name" value="bioD"/>
    <property type="match status" value="1"/>
</dbReference>
<feature type="active site" evidence="2">
    <location>
        <position position="37"/>
    </location>
</feature>
<dbReference type="Proteomes" id="UP001621714">
    <property type="component" value="Unassembled WGS sequence"/>
</dbReference>
<feature type="binding site" evidence="2">
    <location>
        <position position="127"/>
    </location>
    <ligand>
        <name>Mg(2+)</name>
        <dbReference type="ChEBI" id="CHEBI:18420"/>
    </ligand>
</feature>
<accession>A0ABW8PZT3</accession>
<proteinExistence type="inferred from homology"/>
<feature type="binding site" evidence="2">
    <location>
        <position position="64"/>
    </location>
    <ligand>
        <name>Mg(2+)</name>
        <dbReference type="ChEBI" id="CHEBI:18420"/>
    </ligand>
</feature>
<comment type="subunit">
    <text evidence="2">Homodimer.</text>
</comment>
<evidence type="ECO:0000256" key="2">
    <source>
        <dbReference type="HAMAP-Rule" id="MF_00336"/>
    </source>
</evidence>
<keyword evidence="2" id="KW-0067">ATP-binding</keyword>
<dbReference type="PANTHER" id="PTHR43210:SF5">
    <property type="entry name" value="DETHIOBIOTIN SYNTHETASE"/>
    <property type="match status" value="1"/>
</dbReference>
<dbReference type="CDD" id="cd03109">
    <property type="entry name" value="DTBS"/>
    <property type="match status" value="1"/>
</dbReference>
<keyword evidence="2" id="KW-0460">Magnesium</keyword>
<reference evidence="3 4" key="1">
    <citation type="submission" date="2024-02" db="EMBL/GenBank/DDBJ databases">
        <title>Marinospirillum sp. MEB 164 isolated from Lonar lake sediment.</title>
        <authorList>
            <person name="Joshi A."/>
            <person name="Thite S."/>
        </authorList>
    </citation>
    <scope>NUCLEOTIDE SEQUENCE [LARGE SCALE GENOMIC DNA]</scope>
    <source>
        <strain evidence="3 4">MEB164</strain>
    </source>
</reference>
<dbReference type="GO" id="GO:0004141">
    <property type="term" value="F:dethiobiotin synthase activity"/>
    <property type="evidence" value="ECO:0007669"/>
    <property type="project" value="UniProtKB-EC"/>
</dbReference>
<sequence length="242" mass="25879">MTRYFVSGTDTDAGKTCISSALLIQAQQQRLSAFGLKPIAAGYASADELTAAGFSSLPAEVNLDALLLQATSQPRYALSLHNPWCFQDPLSPHLAAQRHGVTLTLEQLTQACLHNLETADAAFNLIEGAGGWRVPFDAEQTLDRLAVALDLPVILVVGLRLGCLNHALLTAQSIAHSGCRLAGWVANQIDPHQQAAAENIDFLRQHFDRQGVPCLGVVPHLAALSPLERAYQAASYLQLPAG</sequence>
<evidence type="ECO:0000313" key="3">
    <source>
        <dbReference type="EMBL" id="MFK7161798.1"/>
    </source>
</evidence>
<evidence type="ECO:0000256" key="1">
    <source>
        <dbReference type="ARBA" id="ARBA00022756"/>
    </source>
</evidence>
<dbReference type="EMBL" id="JBANFI010000010">
    <property type="protein sequence ID" value="MFK7161798.1"/>
    <property type="molecule type" value="Genomic_DNA"/>
</dbReference>
<dbReference type="EC" id="6.3.3.3" evidence="2"/>
<dbReference type="Pfam" id="PF13500">
    <property type="entry name" value="AAA_26"/>
    <property type="match status" value="1"/>
</dbReference>
<name>A0ABW8PZT3_9GAMM</name>
<protein>
    <recommendedName>
        <fullName evidence="2">ATP-dependent dethiobiotin synthetase BioD</fullName>
        <ecNumber evidence="2">6.3.3.3</ecNumber>
    </recommendedName>
    <alternativeName>
        <fullName evidence="2">DTB synthetase</fullName>
        <shortName evidence="2">DTBS</shortName>
    </alternativeName>
    <alternativeName>
        <fullName evidence="2">Dethiobiotin synthase</fullName>
    </alternativeName>
</protein>
<keyword evidence="4" id="KW-1185">Reference proteome</keyword>
<keyword evidence="2 3" id="KW-0436">Ligase</keyword>
<dbReference type="InterPro" id="IPR027417">
    <property type="entry name" value="P-loop_NTPase"/>
</dbReference>
<feature type="binding site" evidence="2">
    <location>
        <begin position="187"/>
        <end position="188"/>
    </location>
    <ligand>
        <name>ATP</name>
        <dbReference type="ChEBI" id="CHEBI:30616"/>
    </ligand>
</feature>
<dbReference type="SUPFAM" id="SSF52540">
    <property type="entry name" value="P-loop containing nucleoside triphosphate hydrolases"/>
    <property type="match status" value="1"/>
</dbReference>
<dbReference type="InterPro" id="IPR004472">
    <property type="entry name" value="DTB_synth_BioD"/>
</dbReference>
<comment type="cofactor">
    <cofactor evidence="2">
        <name>Mg(2+)</name>
        <dbReference type="ChEBI" id="CHEBI:18420"/>
    </cofactor>
</comment>
<comment type="caution">
    <text evidence="3">The sequence shown here is derived from an EMBL/GenBank/DDBJ whole genome shotgun (WGS) entry which is preliminary data.</text>
</comment>
<keyword evidence="2" id="KW-0547">Nucleotide-binding</keyword>
<feature type="binding site" evidence="2">
    <location>
        <begin position="127"/>
        <end position="130"/>
    </location>
    <ligand>
        <name>ATP</name>
        <dbReference type="ChEBI" id="CHEBI:30616"/>
    </ligand>
</feature>
<comment type="function">
    <text evidence="2">Catalyzes a mechanistically unusual reaction, the ATP-dependent insertion of CO2 between the N7 and N8 nitrogen atoms of 7,8-diaminopelargonic acid (DAPA, also called 7,8-diammoniononanoate) to form a ureido ring.</text>
</comment>
<organism evidence="3 4">
    <name type="scientific">Marinospirillum alkalitolerans</name>
    <dbReference type="NCBI Taxonomy" id="3123374"/>
    <lineage>
        <taxon>Bacteria</taxon>
        <taxon>Pseudomonadati</taxon>
        <taxon>Pseudomonadota</taxon>
        <taxon>Gammaproteobacteria</taxon>
        <taxon>Oceanospirillales</taxon>
        <taxon>Oceanospirillaceae</taxon>
        <taxon>Marinospirillum</taxon>
    </lineage>
</organism>
<comment type="catalytic activity">
    <reaction evidence="2">
        <text>(7R,8S)-7,8-diammoniononanoate + CO2 + ATP = (4R,5S)-dethiobiotin + ADP + phosphate + 3 H(+)</text>
        <dbReference type="Rhea" id="RHEA:15805"/>
        <dbReference type="ChEBI" id="CHEBI:15378"/>
        <dbReference type="ChEBI" id="CHEBI:16526"/>
        <dbReference type="ChEBI" id="CHEBI:30616"/>
        <dbReference type="ChEBI" id="CHEBI:43474"/>
        <dbReference type="ChEBI" id="CHEBI:149469"/>
        <dbReference type="ChEBI" id="CHEBI:149473"/>
        <dbReference type="ChEBI" id="CHEBI:456216"/>
        <dbReference type="EC" id="6.3.3.3"/>
    </reaction>
</comment>
<dbReference type="RefSeq" id="WP_405341329.1">
    <property type="nucleotide sequence ID" value="NZ_JBANFI010000010.1"/>
</dbReference>
<dbReference type="PANTHER" id="PTHR43210">
    <property type="entry name" value="DETHIOBIOTIN SYNTHETASE"/>
    <property type="match status" value="1"/>
</dbReference>
<keyword evidence="2" id="KW-0963">Cytoplasm</keyword>
<gene>
    <name evidence="2 3" type="primary">bioD</name>
    <name evidence="3" type="ORF">V6U78_12210</name>
</gene>
<keyword evidence="2" id="KW-0479">Metal-binding</keyword>